<evidence type="ECO:0000313" key="2">
    <source>
        <dbReference type="Proteomes" id="UP000030672"/>
    </source>
</evidence>
<dbReference type="RefSeq" id="XP_040875938.1">
    <property type="nucleotide sequence ID" value="XM_041023348.1"/>
</dbReference>
<organism evidence="1 2">
    <name type="scientific">Aureobasidium melanogenum (strain CBS 110374)</name>
    <name type="common">Aureobasidium pullulans var. melanogenum</name>
    <dbReference type="NCBI Taxonomy" id="1043003"/>
    <lineage>
        <taxon>Eukaryota</taxon>
        <taxon>Fungi</taxon>
        <taxon>Dikarya</taxon>
        <taxon>Ascomycota</taxon>
        <taxon>Pezizomycotina</taxon>
        <taxon>Dothideomycetes</taxon>
        <taxon>Dothideomycetidae</taxon>
        <taxon>Dothideales</taxon>
        <taxon>Saccotheciaceae</taxon>
        <taxon>Aureobasidium</taxon>
    </lineage>
</organism>
<dbReference type="STRING" id="1043003.A0A074VDW2"/>
<dbReference type="Proteomes" id="UP000030672">
    <property type="component" value="Unassembled WGS sequence"/>
</dbReference>
<accession>A0A074VDW2</accession>
<sequence>MSDSTPLGSLDETESTRWTVDDAALPSQLNLRLHDCDLCNLLWLRPNLEGKKAVGASHPFHHTHHDAEGATSRSLVAFIAAVSLDEGHQYFRPAGIGVFFNEHSILNISNSFNMTYQLECSRSGSRGLVPHLAAARSALQTVRTAIVPDRIQALRSAASHYGWSEIDVQAVARFQLIVATDSQVLLDEISSWKSSNQLRSSLDIGEPGEKDFLVDLLDQIEALSRLGIQVMWSRVRERWNRPARKLAADAVIGHCVRLEGRKPSRITDLYC</sequence>
<dbReference type="EMBL" id="KL584851">
    <property type="protein sequence ID" value="KEQ58915.1"/>
    <property type="molecule type" value="Genomic_DNA"/>
</dbReference>
<protein>
    <recommendedName>
        <fullName evidence="3">RNase H type-1 domain-containing protein</fullName>
    </recommendedName>
</protein>
<dbReference type="Gene3D" id="3.30.420.10">
    <property type="entry name" value="Ribonuclease H-like superfamily/Ribonuclease H"/>
    <property type="match status" value="1"/>
</dbReference>
<name>A0A074VDW2_AURM1</name>
<dbReference type="GO" id="GO:0003676">
    <property type="term" value="F:nucleic acid binding"/>
    <property type="evidence" value="ECO:0007669"/>
    <property type="project" value="InterPro"/>
</dbReference>
<proteinExistence type="predicted"/>
<dbReference type="HOGENOM" id="CLU_986896_0_0_1"/>
<keyword evidence="2" id="KW-1185">Reference proteome</keyword>
<evidence type="ECO:0008006" key="3">
    <source>
        <dbReference type="Google" id="ProtNLM"/>
    </source>
</evidence>
<dbReference type="AlphaFoldDB" id="A0A074VDW2"/>
<dbReference type="InterPro" id="IPR036397">
    <property type="entry name" value="RNaseH_sf"/>
</dbReference>
<dbReference type="GeneID" id="63916721"/>
<gene>
    <name evidence="1" type="ORF">M437DRAFT_58138</name>
</gene>
<evidence type="ECO:0000313" key="1">
    <source>
        <dbReference type="EMBL" id="KEQ58915.1"/>
    </source>
</evidence>
<reference evidence="1 2" key="1">
    <citation type="journal article" date="2014" name="BMC Genomics">
        <title>Genome sequencing of four Aureobasidium pullulans varieties: biotechnological potential, stress tolerance, and description of new species.</title>
        <authorList>
            <person name="Gostin Ar C."/>
            <person name="Ohm R.A."/>
            <person name="Kogej T."/>
            <person name="Sonjak S."/>
            <person name="Turk M."/>
            <person name="Zajc J."/>
            <person name="Zalar P."/>
            <person name="Grube M."/>
            <person name="Sun H."/>
            <person name="Han J."/>
            <person name="Sharma A."/>
            <person name="Chiniquy J."/>
            <person name="Ngan C.Y."/>
            <person name="Lipzen A."/>
            <person name="Barry K."/>
            <person name="Grigoriev I.V."/>
            <person name="Gunde-Cimerman N."/>
        </authorList>
    </citation>
    <scope>NUCLEOTIDE SEQUENCE [LARGE SCALE GENOMIC DNA]</scope>
    <source>
        <strain evidence="1 2">CBS 110374</strain>
    </source>
</reference>